<gene>
    <name evidence="2" type="primary">48</name>
    <name evidence="2" type="ORF">PBI_PAJAZA_48</name>
</gene>
<accession>A0A2P1CIP3</accession>
<keyword evidence="1" id="KW-0472">Membrane</keyword>
<name>A0A2P1CIP3_9CAUD</name>
<protein>
    <submittedName>
        <fullName evidence="2">Uncharacterized protein</fullName>
    </submittedName>
</protein>
<dbReference type="Proteomes" id="UP000241138">
    <property type="component" value="Segment"/>
</dbReference>
<dbReference type="EMBL" id="MG944216">
    <property type="protein sequence ID" value="AVJ51039.1"/>
    <property type="molecule type" value="Genomic_DNA"/>
</dbReference>
<sequence>MNPWHWVGLATGWAVLAILIILFLVIVFALVAGVVRKVQAEAKKAKAAKEAEAVDPIAMRKEARALATDVFKDEIVFQEEQIRAFVAGVDWARGYLSRQK</sequence>
<reference evidence="2 3" key="1">
    <citation type="submission" date="2018-02" db="EMBL/GenBank/DDBJ databases">
        <authorList>
            <person name="Zacj K.M."/>
            <person name="Aull H.G."/>
            <person name="Garlena R.A."/>
            <person name="Russell D.A."/>
            <person name="Pope W.H."/>
            <person name="Jacobs-Sera D."/>
            <person name="Hatfull G.F."/>
        </authorList>
    </citation>
    <scope>NUCLEOTIDE SEQUENCE [LARGE SCALE GENOMIC DNA]</scope>
</reference>
<organism evidence="2 3">
    <name type="scientific">Microbacterium phage Pajaza</name>
    <dbReference type="NCBI Taxonomy" id="2099443"/>
    <lineage>
        <taxon>Viruses</taxon>
        <taxon>Duplodnaviria</taxon>
        <taxon>Heunggongvirae</taxon>
        <taxon>Uroviricota</taxon>
        <taxon>Caudoviricetes</taxon>
        <taxon>Pikminvirus</taxon>
        <taxon>Pikminvirus pikmin</taxon>
    </lineage>
</organism>
<feature type="transmembrane region" description="Helical" evidence="1">
    <location>
        <begin position="12"/>
        <end position="35"/>
    </location>
</feature>
<proteinExistence type="predicted"/>
<evidence type="ECO:0000313" key="2">
    <source>
        <dbReference type="EMBL" id="AVJ51039.1"/>
    </source>
</evidence>
<keyword evidence="1" id="KW-0812">Transmembrane</keyword>
<evidence type="ECO:0000256" key="1">
    <source>
        <dbReference type="SAM" id="Phobius"/>
    </source>
</evidence>
<evidence type="ECO:0000313" key="3">
    <source>
        <dbReference type="Proteomes" id="UP000241138"/>
    </source>
</evidence>
<keyword evidence="1" id="KW-1133">Transmembrane helix</keyword>